<dbReference type="CDD" id="cd14750">
    <property type="entry name" value="PBP2_TMBP"/>
    <property type="match status" value="1"/>
</dbReference>
<keyword evidence="4" id="KW-0812">Transmembrane</keyword>
<reference evidence="5" key="1">
    <citation type="submission" date="2022-06" db="EMBL/GenBank/DDBJ databases">
        <title>Genome sequence of Phormidium yuhuli AB48 isolated from an industrial photobioreactor environment.</title>
        <authorList>
            <person name="Qiu Y."/>
            <person name="Noonan A.J.C."/>
            <person name="Dofher K."/>
            <person name="Koch M."/>
            <person name="Kieft B."/>
            <person name="Lin X."/>
            <person name="Ziels R.M."/>
            <person name="Hallam S.J."/>
        </authorList>
    </citation>
    <scope>NUCLEOTIDE SEQUENCE</scope>
    <source>
        <strain evidence="5">AB48</strain>
    </source>
</reference>
<dbReference type="SUPFAM" id="SSF53850">
    <property type="entry name" value="Periplasmic binding protein-like II"/>
    <property type="match status" value="1"/>
</dbReference>
<name>A0ABY5API9_9CYAN</name>
<comment type="similarity">
    <text evidence="1">Belongs to the bacterial solute-binding protein 1 family.</text>
</comment>
<evidence type="ECO:0000313" key="6">
    <source>
        <dbReference type="Proteomes" id="UP001056708"/>
    </source>
</evidence>
<sequence length="439" mass="50027">MMILKSIWRSLRHSWQSLWQKRLFYGAIALITAVLVFGIHRFVLSQQPVQVSVLMQALERAQWEPLVERFEEENPDIRLEIVEGPNATNLVEDLYTSAFLLGDSIYDLVYMDIVWTPKFAAAGWLDPLDDRVSEEELSEFLEGDVEGGRFEGQLYRMPFRSDAGMLYYRSDLLEENGFEAPDTTEELIEISRALQDQGAVEWGYVWQGRQYEGLAAVFVEILEGHGGFWVDPDTEEVGLDEPEAIAAMEFLVQTIDDGISPRGVTTYQEEEARRFFQNGRTVFMRNWPYVWTLANEDNSPVQGKIAIKPMVHEAGFNPGACQGGWGLALVKDSPHKEEAWRVIEFITSESAQKEFVLNTGYVPSRRSLFNDPEIVEKYSHYPDLLEVQEQSVLRPPIAQYAQASDILQRNISSALTGRVSPQRAMERAAAETRRLLGQS</sequence>
<gene>
    <name evidence="5" type="ORF">NEA10_18660</name>
</gene>
<evidence type="ECO:0000256" key="2">
    <source>
        <dbReference type="ARBA" id="ARBA00022448"/>
    </source>
</evidence>
<keyword evidence="3" id="KW-0732">Signal</keyword>
<dbReference type="Gene3D" id="3.40.190.10">
    <property type="entry name" value="Periplasmic binding protein-like II"/>
    <property type="match status" value="2"/>
</dbReference>
<keyword evidence="4" id="KW-0472">Membrane</keyword>
<evidence type="ECO:0000256" key="4">
    <source>
        <dbReference type="SAM" id="Phobius"/>
    </source>
</evidence>
<protein>
    <submittedName>
        <fullName evidence="5">ABC transporter substrate-binding protein</fullName>
    </submittedName>
</protein>
<dbReference type="PANTHER" id="PTHR43649">
    <property type="entry name" value="ARABINOSE-BINDING PROTEIN-RELATED"/>
    <property type="match status" value="1"/>
</dbReference>
<feature type="transmembrane region" description="Helical" evidence="4">
    <location>
        <begin position="23"/>
        <end position="44"/>
    </location>
</feature>
<evidence type="ECO:0000256" key="1">
    <source>
        <dbReference type="ARBA" id="ARBA00008520"/>
    </source>
</evidence>
<keyword evidence="6" id="KW-1185">Reference proteome</keyword>
<evidence type="ECO:0000256" key="3">
    <source>
        <dbReference type="ARBA" id="ARBA00022729"/>
    </source>
</evidence>
<keyword evidence="2" id="KW-0813">Transport</keyword>
<proteinExistence type="inferred from homology"/>
<dbReference type="Pfam" id="PF01547">
    <property type="entry name" value="SBP_bac_1"/>
    <property type="match status" value="1"/>
</dbReference>
<dbReference type="PANTHER" id="PTHR43649:SF34">
    <property type="entry name" value="ABC TRANSPORTER PERIPLASMIC-BINDING PROTEIN YCJN-RELATED"/>
    <property type="match status" value="1"/>
</dbReference>
<evidence type="ECO:0000313" key="5">
    <source>
        <dbReference type="EMBL" id="USR90818.1"/>
    </source>
</evidence>
<keyword evidence="4" id="KW-1133">Transmembrane helix</keyword>
<organism evidence="5 6">
    <name type="scientific">Phormidium yuhuli AB48</name>
    <dbReference type="NCBI Taxonomy" id="2940671"/>
    <lineage>
        <taxon>Bacteria</taxon>
        <taxon>Bacillati</taxon>
        <taxon>Cyanobacteriota</taxon>
        <taxon>Cyanophyceae</taxon>
        <taxon>Oscillatoriophycideae</taxon>
        <taxon>Oscillatoriales</taxon>
        <taxon>Oscillatoriaceae</taxon>
        <taxon>Phormidium</taxon>
        <taxon>Phormidium yuhuli</taxon>
    </lineage>
</organism>
<accession>A0ABY5API9</accession>
<dbReference type="Proteomes" id="UP001056708">
    <property type="component" value="Chromosome"/>
</dbReference>
<dbReference type="InterPro" id="IPR050490">
    <property type="entry name" value="Bact_solute-bd_prot1"/>
</dbReference>
<dbReference type="InterPro" id="IPR006059">
    <property type="entry name" value="SBP"/>
</dbReference>
<dbReference type="EMBL" id="CP098611">
    <property type="protein sequence ID" value="USR90818.1"/>
    <property type="molecule type" value="Genomic_DNA"/>
</dbReference>